<dbReference type="Pfam" id="PF00353">
    <property type="entry name" value="HemolysinCabind"/>
    <property type="match status" value="1"/>
</dbReference>
<evidence type="ECO:0000313" key="6">
    <source>
        <dbReference type="Proteomes" id="UP000609879"/>
    </source>
</evidence>
<dbReference type="InterPro" id="IPR001343">
    <property type="entry name" value="Hemolysn_Ca-bd"/>
</dbReference>
<protein>
    <recommendedName>
        <fullName evidence="7">Calcium-binding protein</fullName>
    </recommendedName>
</protein>
<reference evidence="5 6" key="1">
    <citation type="submission" date="2021-01" db="EMBL/GenBank/DDBJ databases">
        <title>Whole genome shotgun sequence of Actinoplanes deccanensis NBRC 13994.</title>
        <authorList>
            <person name="Komaki H."/>
            <person name="Tamura T."/>
        </authorList>
    </citation>
    <scope>NUCLEOTIDE SEQUENCE [LARGE SCALE GENOMIC DNA]</scope>
    <source>
        <strain evidence="5 6">NBRC 13994</strain>
    </source>
</reference>
<dbReference type="PROSITE" id="PS00330">
    <property type="entry name" value="HEMOLYSIN_CALCIUM"/>
    <property type="match status" value="4"/>
</dbReference>
<dbReference type="RefSeq" id="WP_275409854.1">
    <property type="nucleotide sequence ID" value="NZ_BAAABO010000004.1"/>
</dbReference>
<feature type="region of interest" description="Disordered" evidence="3">
    <location>
        <begin position="171"/>
        <end position="204"/>
    </location>
</feature>
<evidence type="ECO:0008006" key="7">
    <source>
        <dbReference type="Google" id="ProtNLM"/>
    </source>
</evidence>
<feature type="signal peptide" evidence="4">
    <location>
        <begin position="1"/>
        <end position="25"/>
    </location>
</feature>
<gene>
    <name evidence="5" type="ORF">Ade02nite_01190</name>
</gene>
<dbReference type="PRINTS" id="PR00313">
    <property type="entry name" value="CABNDNGRPT"/>
</dbReference>
<name>A0ABQ3XUU2_9ACTN</name>
<evidence type="ECO:0000256" key="1">
    <source>
        <dbReference type="ARBA" id="ARBA00004613"/>
    </source>
</evidence>
<keyword evidence="2" id="KW-0964">Secreted</keyword>
<keyword evidence="4" id="KW-0732">Signal</keyword>
<dbReference type="Gene3D" id="2.150.10.10">
    <property type="entry name" value="Serralysin-like metalloprotease, C-terminal"/>
    <property type="match status" value="2"/>
</dbReference>
<proteinExistence type="predicted"/>
<dbReference type="InterPro" id="IPR018511">
    <property type="entry name" value="Hemolysin-typ_Ca-bd_CS"/>
</dbReference>
<dbReference type="PANTHER" id="PTHR38340:SF1">
    <property type="entry name" value="S-LAYER PROTEIN"/>
    <property type="match status" value="1"/>
</dbReference>
<evidence type="ECO:0000256" key="2">
    <source>
        <dbReference type="ARBA" id="ARBA00022525"/>
    </source>
</evidence>
<sequence>MRKIHLAAALVGAALTAAFATPAQAASTGVAHLVADADGDGDVVVFRAANGKANRVVVADAPGHYISIDDRFPIRAGNGCKAVKGDRTKVLCGVGELTEKVQVSTFDGVDTITNRTRLQLIAFGGHGNDTIRGGSSGDWIYGDGGNDKIYGNGGNDLIFGDAGRDTIYGGSGNDTLHGGSGNDRLVGGPGKDKLRGGPGYDRIA</sequence>
<keyword evidence="6" id="KW-1185">Reference proteome</keyword>
<evidence type="ECO:0000256" key="3">
    <source>
        <dbReference type="SAM" id="MobiDB-lite"/>
    </source>
</evidence>
<comment type="caution">
    <text evidence="5">The sequence shown here is derived from an EMBL/GenBank/DDBJ whole genome shotgun (WGS) entry which is preliminary data.</text>
</comment>
<dbReference type="EMBL" id="BOMI01000002">
    <property type="protein sequence ID" value="GID71478.1"/>
    <property type="molecule type" value="Genomic_DNA"/>
</dbReference>
<organism evidence="5 6">
    <name type="scientific">Paractinoplanes deccanensis</name>
    <dbReference type="NCBI Taxonomy" id="113561"/>
    <lineage>
        <taxon>Bacteria</taxon>
        <taxon>Bacillati</taxon>
        <taxon>Actinomycetota</taxon>
        <taxon>Actinomycetes</taxon>
        <taxon>Micromonosporales</taxon>
        <taxon>Micromonosporaceae</taxon>
        <taxon>Paractinoplanes</taxon>
    </lineage>
</organism>
<evidence type="ECO:0000256" key="4">
    <source>
        <dbReference type="SAM" id="SignalP"/>
    </source>
</evidence>
<evidence type="ECO:0000313" key="5">
    <source>
        <dbReference type="EMBL" id="GID71478.1"/>
    </source>
</evidence>
<dbReference type="SUPFAM" id="SSF51120">
    <property type="entry name" value="beta-Roll"/>
    <property type="match status" value="1"/>
</dbReference>
<dbReference type="Proteomes" id="UP000609879">
    <property type="component" value="Unassembled WGS sequence"/>
</dbReference>
<feature type="chain" id="PRO_5046220009" description="Calcium-binding protein" evidence="4">
    <location>
        <begin position="26"/>
        <end position="204"/>
    </location>
</feature>
<dbReference type="InterPro" id="IPR011049">
    <property type="entry name" value="Serralysin-like_metalloprot_C"/>
</dbReference>
<accession>A0ABQ3XUU2</accession>
<comment type="subcellular location">
    <subcellularLocation>
        <location evidence="1">Secreted</location>
    </subcellularLocation>
</comment>
<dbReference type="PANTHER" id="PTHR38340">
    <property type="entry name" value="S-LAYER PROTEIN"/>
    <property type="match status" value="1"/>
</dbReference>
<dbReference type="InterPro" id="IPR050557">
    <property type="entry name" value="RTX_toxin/Mannuronan_C5-epim"/>
</dbReference>